<feature type="compositionally biased region" description="Low complexity" evidence="1">
    <location>
        <begin position="89"/>
        <end position="101"/>
    </location>
</feature>
<evidence type="ECO:0000313" key="4">
    <source>
        <dbReference type="Proteomes" id="UP000510682"/>
    </source>
</evidence>
<dbReference type="RefSeq" id="WP_180917340.1">
    <property type="nucleotide sequence ID" value="NZ_CP059165.1"/>
</dbReference>
<keyword evidence="2" id="KW-1133">Transmembrane helix</keyword>
<dbReference type="AlphaFoldDB" id="A0A7D6HZM0"/>
<reference evidence="3 4" key="2">
    <citation type="submission" date="2020-07" db="EMBL/GenBank/DDBJ databases">
        <authorList>
            <person name="Yu X."/>
        </authorList>
    </citation>
    <scope>NUCLEOTIDE SEQUENCE [LARGE SCALE GENOMIC DNA]</scope>
    <source>
        <strain evidence="4">24</strain>
    </source>
</reference>
<keyword evidence="2" id="KW-0812">Transmembrane</keyword>
<accession>A0A7D6HZM0</accession>
<dbReference type="KEGG" id="mgor:H0P51_07525"/>
<sequence>MKLDLNLLHKPRPKEERRTPLHLFGGRIRTSTIVLIVLFFALWWTYDTYRPEPATAPSNTPQLVPPGYVPDPNYTWVPRTRVQQRPQDTPTYTPTRTSTPTTTPPPPPPTTTTTTPAFPPPLPCLLPPPFCPATSSPSPSPTELPQQPLPGQAPTPTSTPPGR</sequence>
<keyword evidence="2" id="KW-0472">Membrane</keyword>
<feature type="compositionally biased region" description="Pro residues" evidence="1">
    <location>
        <begin position="138"/>
        <end position="163"/>
    </location>
</feature>
<organism evidence="3 4">
    <name type="scientific">Mycobacterium vicinigordonae</name>
    <dbReference type="NCBI Taxonomy" id="1719132"/>
    <lineage>
        <taxon>Bacteria</taxon>
        <taxon>Bacillati</taxon>
        <taxon>Actinomycetota</taxon>
        <taxon>Actinomycetes</taxon>
        <taxon>Mycobacteriales</taxon>
        <taxon>Mycobacteriaceae</taxon>
        <taxon>Mycobacterium</taxon>
    </lineage>
</organism>
<keyword evidence="4" id="KW-1185">Reference proteome</keyword>
<feature type="transmembrane region" description="Helical" evidence="2">
    <location>
        <begin position="21"/>
        <end position="46"/>
    </location>
</feature>
<proteinExistence type="predicted"/>
<name>A0A7D6HZM0_9MYCO</name>
<reference evidence="4" key="1">
    <citation type="submission" date="2020-07" db="EMBL/GenBank/DDBJ databases">
        <title>Description of Mycobacterium gordonae subsp. intergordonae subsp.nov. and Mycobacterium gordonae subsp. gordonae subsp. nov.</title>
        <authorList>
            <person name="Yu X."/>
        </authorList>
    </citation>
    <scope>NUCLEOTIDE SEQUENCE [LARGE SCALE GENOMIC DNA]</scope>
    <source>
        <strain evidence="4">24</strain>
    </source>
</reference>
<evidence type="ECO:0000313" key="3">
    <source>
        <dbReference type="EMBL" id="QLL08755.1"/>
    </source>
</evidence>
<evidence type="ECO:0008006" key="5">
    <source>
        <dbReference type="Google" id="ProtNLM"/>
    </source>
</evidence>
<dbReference type="Proteomes" id="UP000510682">
    <property type="component" value="Chromosome"/>
</dbReference>
<protein>
    <recommendedName>
        <fullName evidence="5">Proline rich protein</fullName>
    </recommendedName>
</protein>
<dbReference type="EMBL" id="CP059165">
    <property type="protein sequence ID" value="QLL08755.1"/>
    <property type="molecule type" value="Genomic_DNA"/>
</dbReference>
<reference evidence="4" key="3">
    <citation type="submission" date="2023-07" db="EMBL/GenBank/DDBJ databases">
        <title>Description of Mycobacterium gordonae subsp. intergordonae subsp.nov. and Mycobacterium gordonae subsp. gordonae subsp. nov.</title>
        <authorList>
            <person name="Huang H."/>
        </authorList>
    </citation>
    <scope>NUCLEOTIDE SEQUENCE [LARGE SCALE GENOMIC DNA]</scope>
    <source>
        <strain evidence="4">24</strain>
    </source>
</reference>
<evidence type="ECO:0000256" key="2">
    <source>
        <dbReference type="SAM" id="Phobius"/>
    </source>
</evidence>
<dbReference type="PRINTS" id="PR01217">
    <property type="entry name" value="PRICHEXTENSN"/>
</dbReference>
<feature type="region of interest" description="Disordered" evidence="1">
    <location>
        <begin position="53"/>
        <end position="163"/>
    </location>
</feature>
<feature type="compositionally biased region" description="Pro residues" evidence="1">
    <location>
        <begin position="117"/>
        <end position="131"/>
    </location>
</feature>
<gene>
    <name evidence="3" type="ORF">H0P51_07525</name>
</gene>
<evidence type="ECO:0000256" key="1">
    <source>
        <dbReference type="SAM" id="MobiDB-lite"/>
    </source>
</evidence>